<dbReference type="Proteomes" id="UP000547510">
    <property type="component" value="Unassembled WGS sequence"/>
</dbReference>
<evidence type="ECO:0000313" key="4">
    <source>
        <dbReference type="Proteomes" id="UP000547510"/>
    </source>
</evidence>
<keyword evidence="2" id="KW-0472">Membrane</keyword>
<evidence type="ECO:0000256" key="1">
    <source>
        <dbReference type="SAM" id="MobiDB-lite"/>
    </source>
</evidence>
<dbReference type="AlphaFoldDB" id="A0A841CH11"/>
<comment type="caution">
    <text evidence="3">The sequence shown here is derived from an EMBL/GenBank/DDBJ whole genome shotgun (WGS) entry which is preliminary data.</text>
</comment>
<dbReference type="EMBL" id="JACHJN010000004">
    <property type="protein sequence ID" value="MBB5956661.1"/>
    <property type="molecule type" value="Genomic_DNA"/>
</dbReference>
<dbReference type="RefSeq" id="WP_184691430.1">
    <property type="nucleotide sequence ID" value="NZ_JACHJN010000004.1"/>
</dbReference>
<protein>
    <submittedName>
        <fullName evidence="3">Uncharacterized protein</fullName>
    </submittedName>
</protein>
<reference evidence="3 4" key="1">
    <citation type="submission" date="2020-08" db="EMBL/GenBank/DDBJ databases">
        <title>Genomic Encyclopedia of Type Strains, Phase III (KMG-III): the genomes of soil and plant-associated and newly described type strains.</title>
        <authorList>
            <person name="Whitman W."/>
        </authorList>
    </citation>
    <scope>NUCLEOTIDE SEQUENCE [LARGE SCALE GENOMIC DNA]</scope>
    <source>
        <strain evidence="3 4">CECT 8640</strain>
    </source>
</reference>
<accession>A0A841CH11</accession>
<feature type="compositionally biased region" description="Low complexity" evidence="1">
    <location>
        <begin position="45"/>
        <end position="54"/>
    </location>
</feature>
<keyword evidence="2" id="KW-0812">Transmembrane</keyword>
<keyword evidence="2" id="KW-1133">Transmembrane helix</keyword>
<gene>
    <name evidence="3" type="ORF">FHS29_003247</name>
</gene>
<feature type="transmembrane region" description="Helical" evidence="2">
    <location>
        <begin position="18"/>
        <end position="38"/>
    </location>
</feature>
<feature type="region of interest" description="Disordered" evidence="1">
    <location>
        <begin position="45"/>
        <end position="101"/>
    </location>
</feature>
<keyword evidence="4" id="KW-1185">Reference proteome</keyword>
<evidence type="ECO:0000256" key="2">
    <source>
        <dbReference type="SAM" id="Phobius"/>
    </source>
</evidence>
<sequence>MTEPTGPLPPSVYWRRRVLAIGGSVVALVLTVWLVAALTGRGDPAPVTPAAAPSSSPPPQAERPVVASSSSTTPPPPPPPPAPPPPPSPTPPPGPPQPCEDAQLSVRAEVGEPSYPAGEQVDLKILVANAGPLPCTKEIGRAVRELVVSTADGATRLWSSNDCFATEGSEVRVMRPGEQFEYGLTWLGSTSEPGCAKHTRLGPGDYLLTARVAGKAGDPVVFRMT</sequence>
<organism evidence="3 4">
    <name type="scientific">Saccharothrix tamanrassetensis</name>
    <dbReference type="NCBI Taxonomy" id="1051531"/>
    <lineage>
        <taxon>Bacteria</taxon>
        <taxon>Bacillati</taxon>
        <taxon>Actinomycetota</taxon>
        <taxon>Actinomycetes</taxon>
        <taxon>Pseudonocardiales</taxon>
        <taxon>Pseudonocardiaceae</taxon>
        <taxon>Saccharothrix</taxon>
    </lineage>
</organism>
<evidence type="ECO:0000313" key="3">
    <source>
        <dbReference type="EMBL" id="MBB5956661.1"/>
    </source>
</evidence>
<feature type="compositionally biased region" description="Pro residues" evidence="1">
    <location>
        <begin position="73"/>
        <end position="98"/>
    </location>
</feature>
<name>A0A841CH11_9PSEU</name>
<proteinExistence type="predicted"/>